<proteinExistence type="predicted"/>
<organism evidence="1">
    <name type="scientific">human gut metagenome</name>
    <dbReference type="NCBI Taxonomy" id="408170"/>
    <lineage>
        <taxon>unclassified sequences</taxon>
        <taxon>metagenomes</taxon>
        <taxon>organismal metagenomes</taxon>
    </lineage>
</organism>
<dbReference type="GO" id="GO:0016620">
    <property type="term" value="F:oxidoreductase activity, acting on the aldehyde or oxo group of donors, NAD or NADP as acceptor"/>
    <property type="evidence" value="ECO:0007669"/>
    <property type="project" value="InterPro"/>
</dbReference>
<sequence>PEGTNILAAECKEVGENEPLTREKLSPVIAVLKSESREDGIAKARQMVEFNGLGHSAAIHTADEELTKEFGKAVKAIRVICNSPSTFGGIGD</sequence>
<name>W1Y2D8_9ZZZZ</name>
<reference evidence="1" key="1">
    <citation type="submission" date="2013-12" db="EMBL/GenBank/DDBJ databases">
        <title>A Varibaculum cambriense genome reconstructed from a premature infant gut community with otherwise low bacterial novelty that shifts toward anaerobic metabolism during the third week of life.</title>
        <authorList>
            <person name="Brown C.T."/>
            <person name="Sharon I."/>
            <person name="Thomas B.C."/>
            <person name="Castelle C.J."/>
            <person name="Morowitz M.J."/>
            <person name="Banfield J.F."/>
        </authorList>
    </citation>
    <scope>NUCLEOTIDE SEQUENCE</scope>
</reference>
<feature type="non-terminal residue" evidence="1">
    <location>
        <position position="1"/>
    </location>
</feature>
<dbReference type="InterPro" id="IPR016163">
    <property type="entry name" value="Ald_DH_C"/>
</dbReference>
<dbReference type="Gene3D" id="3.40.309.10">
    <property type="entry name" value="Aldehyde Dehydrogenase, Chain A, domain 2"/>
    <property type="match status" value="1"/>
</dbReference>
<feature type="non-terminal residue" evidence="1">
    <location>
        <position position="92"/>
    </location>
</feature>
<protein>
    <submittedName>
        <fullName evidence="1">Aldehyde-alcohol dehydrogenase</fullName>
    </submittedName>
</protein>
<dbReference type="AlphaFoldDB" id="W1Y2D8"/>
<dbReference type="InterPro" id="IPR016161">
    <property type="entry name" value="Ald_DH/histidinol_DH"/>
</dbReference>
<comment type="caution">
    <text evidence="1">The sequence shown here is derived from an EMBL/GenBank/DDBJ whole genome shotgun (WGS) entry which is preliminary data.</text>
</comment>
<accession>W1Y2D8</accession>
<evidence type="ECO:0000313" key="1">
    <source>
        <dbReference type="EMBL" id="ETJ36596.1"/>
    </source>
</evidence>
<gene>
    <name evidence="1" type="ORF">Q604_UNBC09149G0001</name>
</gene>
<dbReference type="SUPFAM" id="SSF53720">
    <property type="entry name" value="ALDH-like"/>
    <property type="match status" value="1"/>
</dbReference>
<dbReference type="EMBL" id="AZMM01009149">
    <property type="protein sequence ID" value="ETJ36596.1"/>
    <property type="molecule type" value="Genomic_DNA"/>
</dbReference>